<dbReference type="SUPFAM" id="SSF49899">
    <property type="entry name" value="Concanavalin A-like lectins/glucanases"/>
    <property type="match status" value="2"/>
</dbReference>
<dbReference type="GO" id="GO:0005576">
    <property type="term" value="C:extracellular region"/>
    <property type="evidence" value="ECO:0007669"/>
    <property type="project" value="UniProtKB-SubCell"/>
</dbReference>
<dbReference type="InterPro" id="IPR001870">
    <property type="entry name" value="B30.2/SPRY"/>
</dbReference>
<dbReference type="InterPro" id="IPR056072">
    <property type="entry name" value="SNTX_MACPF/CDC-like_dom"/>
</dbReference>
<dbReference type="PRINTS" id="PR01407">
    <property type="entry name" value="BUTYPHLNCDUF"/>
</dbReference>
<evidence type="ECO:0000256" key="4">
    <source>
        <dbReference type="ARBA" id="ARBA00022656"/>
    </source>
</evidence>
<dbReference type="SMART" id="SM00589">
    <property type="entry name" value="PRY"/>
    <property type="match status" value="1"/>
</dbReference>
<comment type="similarity">
    <text evidence="2">Belongs to the SNTX/VTX toxin family.</text>
</comment>
<evidence type="ECO:0000256" key="2">
    <source>
        <dbReference type="ARBA" id="ARBA00006480"/>
    </source>
</evidence>
<dbReference type="GeneTree" id="ENSGT00390000014380"/>
<evidence type="ECO:0000256" key="6">
    <source>
        <dbReference type="ARBA" id="ARBA00022852"/>
    </source>
</evidence>
<dbReference type="InterPro" id="IPR003879">
    <property type="entry name" value="Butyrophylin_SPRY"/>
</dbReference>
<dbReference type="PROSITE" id="PS50188">
    <property type="entry name" value="B302_SPRY"/>
    <property type="match status" value="1"/>
</dbReference>
<keyword evidence="4" id="KW-0800">Toxin</keyword>
<accession>A0A671Y6K9</accession>
<dbReference type="Proteomes" id="UP000472265">
    <property type="component" value="Chromosome 20"/>
</dbReference>
<dbReference type="CDD" id="cd16040">
    <property type="entry name" value="SPRY_PRY_SNTX"/>
    <property type="match status" value="1"/>
</dbReference>
<dbReference type="InterPro" id="IPR048997">
    <property type="entry name" value="Stonustoxin-like_helical"/>
</dbReference>
<dbReference type="Pfam" id="PF24674">
    <property type="entry name" value="MACPF_SNTX"/>
    <property type="match status" value="1"/>
</dbReference>
<dbReference type="PANTHER" id="PTHR31594:SF16">
    <property type="entry name" value="SI:CH211-281L24.3"/>
    <property type="match status" value="1"/>
</dbReference>
<dbReference type="InParanoid" id="A0A671Y6K9"/>
<dbReference type="InterPro" id="IPR052090">
    <property type="entry name" value="Cytolytic_pore-forming_toxin"/>
</dbReference>
<evidence type="ECO:0000259" key="7">
    <source>
        <dbReference type="PROSITE" id="PS50188"/>
    </source>
</evidence>
<evidence type="ECO:0000313" key="8">
    <source>
        <dbReference type="Ensembl" id="ENSSAUP00010056766.1"/>
    </source>
</evidence>
<reference evidence="8" key="3">
    <citation type="submission" date="2025-09" db="UniProtKB">
        <authorList>
            <consortium name="Ensembl"/>
        </authorList>
    </citation>
    <scope>IDENTIFICATION</scope>
</reference>
<dbReference type="Gene3D" id="2.60.120.920">
    <property type="match status" value="2"/>
</dbReference>
<keyword evidence="5" id="KW-0354">Hemolysis</keyword>
<evidence type="ECO:0000256" key="5">
    <source>
        <dbReference type="ARBA" id="ARBA00022735"/>
    </source>
</evidence>
<feature type="domain" description="B30.2/SPRY" evidence="7">
    <location>
        <begin position="502"/>
        <end position="701"/>
    </location>
</feature>
<dbReference type="GO" id="GO:0031640">
    <property type="term" value="P:killing of cells of another organism"/>
    <property type="evidence" value="ECO:0007669"/>
    <property type="project" value="UniProtKB-KW"/>
</dbReference>
<dbReference type="InterPro" id="IPR003877">
    <property type="entry name" value="SPRY_dom"/>
</dbReference>
<dbReference type="InterPro" id="IPR006574">
    <property type="entry name" value="PRY"/>
</dbReference>
<dbReference type="PANTHER" id="PTHR31594">
    <property type="entry name" value="AIG1-TYPE G DOMAIN-CONTAINING PROTEIN"/>
    <property type="match status" value="1"/>
</dbReference>
<reference evidence="8" key="1">
    <citation type="submission" date="2021-04" db="EMBL/GenBank/DDBJ databases">
        <authorList>
            <consortium name="Wellcome Sanger Institute Data Sharing"/>
        </authorList>
    </citation>
    <scope>NUCLEOTIDE SEQUENCE [LARGE SCALE GENOMIC DNA]</scope>
</reference>
<dbReference type="InterPro" id="IPR040581">
    <property type="entry name" value="Thioredoxin_11"/>
</dbReference>
<dbReference type="SMART" id="SM00449">
    <property type="entry name" value="SPRY"/>
    <property type="match status" value="1"/>
</dbReference>
<sequence>MSSEVMNIAALGRPFTLGMLYDARRDELIPGLTLWDKNSLKEKTVKTSQQTSHFEVSASDSIESKSSLMDIEASLKASFMSGLIEVGGSAKYLKDTKKFKNQSRVTCRYNATTHFDQLSVIQSETMSTQQIEVIKKGTATHVVTGILYGANAFFVFDSEKVEANSVQDIQGHMEAVIKKIPSFNIEGKVDIKLTEKEKELTNTFSCKFYGDFILDRNPTSFEDAVKTYVELPKLLGENGEKAVPLKIWMLPLKDLESNAAELKREISAGLVWKLHDALEDLREIQMRCNDSLHDTVAKNFPQIQEELNKFQNCCNRYVSDLQTTMAKKLPSIREGKEDESSVKKLLDDINKSPFSHEKLDEWLDHKEREINVIRSCVEMMEGTKIVHNQSELDREVLAAGVDEALCFVFTSLQSADPGLDEMEKYLDLVKESTNEDPWYYSDEVLTKMREKAKYFQVIAKSLRSDSRFRFLVAAFTNEKYTGATIYHYRNGILRTEDFSKPDIPDVETVTDRRDLLWYACDLTLDPDTAHNHLILSERNKKATDVLEQQSYRDLPQRFGYYNQVLCREELTGRCYWEVKWESFKVNVVIGVSYREMPRKGDSDQSRLGGNKLSWSLRYVQIPGSEALSAEHDNQNHDLPFPPAFPRLGVYLDWSAGTLSYYKVSSDILSHIYTFHTKFTEPVYPGFGIWDGSTSEFGNNSKSWVLGRSGDPTSERTLKAYHDGKVWEGPFPSDGCKRVGVLLDWDLGTLYFFKISKGHNYALYRFETKFTEPVFPCFWVGKSGNYVSLRFLV</sequence>
<dbReference type="Pfam" id="PF21109">
    <property type="entry name" value="Stonustoxin_helical"/>
    <property type="match status" value="1"/>
</dbReference>
<organism evidence="8 9">
    <name type="scientific">Sparus aurata</name>
    <name type="common">Gilthead sea bream</name>
    <dbReference type="NCBI Taxonomy" id="8175"/>
    <lineage>
        <taxon>Eukaryota</taxon>
        <taxon>Metazoa</taxon>
        <taxon>Chordata</taxon>
        <taxon>Craniata</taxon>
        <taxon>Vertebrata</taxon>
        <taxon>Euteleostomi</taxon>
        <taxon>Actinopterygii</taxon>
        <taxon>Neopterygii</taxon>
        <taxon>Teleostei</taxon>
        <taxon>Neoteleostei</taxon>
        <taxon>Acanthomorphata</taxon>
        <taxon>Eupercaria</taxon>
        <taxon>Spariformes</taxon>
        <taxon>Sparidae</taxon>
        <taxon>Sparus</taxon>
    </lineage>
</organism>
<evidence type="ECO:0000256" key="3">
    <source>
        <dbReference type="ARBA" id="ARBA00022525"/>
    </source>
</evidence>
<dbReference type="AlphaFoldDB" id="A0A671Y6K9"/>
<gene>
    <name evidence="8" type="primary">LOC115570588</name>
</gene>
<dbReference type="Pfam" id="PF18078">
    <property type="entry name" value="Thioredoxin_11"/>
    <property type="match status" value="1"/>
</dbReference>
<comment type="subcellular location">
    <subcellularLocation>
        <location evidence="1">Secreted</location>
    </subcellularLocation>
</comment>
<evidence type="ECO:0000313" key="9">
    <source>
        <dbReference type="Proteomes" id="UP000472265"/>
    </source>
</evidence>
<keyword evidence="6" id="KW-0204">Cytolysis</keyword>
<keyword evidence="9" id="KW-1185">Reference proteome</keyword>
<evidence type="ECO:0000256" key="1">
    <source>
        <dbReference type="ARBA" id="ARBA00004613"/>
    </source>
</evidence>
<dbReference type="OMA" id="GWRWRKD"/>
<keyword evidence="3" id="KW-0964">Secreted</keyword>
<dbReference type="GO" id="GO:0090729">
    <property type="term" value="F:toxin activity"/>
    <property type="evidence" value="ECO:0007669"/>
    <property type="project" value="UniProtKB-KW"/>
</dbReference>
<dbReference type="Ensembl" id="ENSSAUT00010059622.1">
    <property type="protein sequence ID" value="ENSSAUP00010056766.1"/>
    <property type="gene ID" value="ENSSAUG00010023253.1"/>
</dbReference>
<protein>
    <recommendedName>
        <fullName evidence="7">B30.2/SPRY domain-containing protein</fullName>
    </recommendedName>
</protein>
<dbReference type="Pfam" id="PF00622">
    <property type="entry name" value="SPRY"/>
    <property type="match status" value="2"/>
</dbReference>
<dbReference type="InterPro" id="IPR013320">
    <property type="entry name" value="ConA-like_dom_sf"/>
</dbReference>
<proteinExistence type="inferred from homology"/>
<dbReference type="InterPro" id="IPR043136">
    <property type="entry name" value="B30.2/SPRY_sf"/>
</dbReference>
<name>A0A671Y6K9_SPAAU</name>
<reference evidence="8" key="2">
    <citation type="submission" date="2025-08" db="UniProtKB">
        <authorList>
            <consortium name="Ensembl"/>
        </authorList>
    </citation>
    <scope>IDENTIFICATION</scope>
</reference>
<dbReference type="Pfam" id="PF13765">
    <property type="entry name" value="PRY"/>
    <property type="match status" value="1"/>
</dbReference>